<comment type="caution">
    <text evidence="4">The sequence shown here is derived from an EMBL/GenBank/DDBJ whole genome shotgun (WGS) entry which is preliminary data.</text>
</comment>
<dbReference type="Gene3D" id="1.10.357.10">
    <property type="entry name" value="Tetracycline Repressor, domain 2"/>
    <property type="match status" value="1"/>
</dbReference>
<name>S3TMF5_9GAMM</name>
<reference evidence="4 5" key="1">
    <citation type="submission" date="2013-06" db="EMBL/GenBank/DDBJ databases">
        <title>The Genome Sequence of Acinetobacter sp. NIPH 2036.</title>
        <authorList>
            <consortium name="The Broad Institute Genome Sequencing Platform"/>
            <consortium name="The Broad Institute Genome Sequencing Center for Infectious Disease"/>
            <person name="Cerqueira G."/>
            <person name="Feldgarden M."/>
            <person name="Courvalin P."/>
            <person name="Perichon B."/>
            <person name="Grillot-Courvalin C."/>
            <person name="Clermont D."/>
            <person name="Rocha E."/>
            <person name="Yoon E.-J."/>
            <person name="Nemec A."/>
            <person name="Young S.K."/>
            <person name="Zeng Q."/>
            <person name="Gargeya S."/>
            <person name="Fitzgerald M."/>
            <person name="Abouelleil A."/>
            <person name="Alvarado L."/>
            <person name="Berlin A.M."/>
            <person name="Chapman S.B."/>
            <person name="Dewar J."/>
            <person name="Goldberg J."/>
            <person name="Griggs A."/>
            <person name="Gujja S."/>
            <person name="Hansen M."/>
            <person name="Howarth C."/>
            <person name="Imamovic A."/>
            <person name="Larimer J."/>
            <person name="McCowan C."/>
            <person name="Murphy C."/>
            <person name="Pearson M."/>
            <person name="Priest M."/>
            <person name="Roberts A."/>
            <person name="Saif S."/>
            <person name="Shea T."/>
            <person name="Sykes S."/>
            <person name="Wortman J."/>
            <person name="Nusbaum C."/>
            <person name="Birren B."/>
        </authorList>
    </citation>
    <scope>NUCLEOTIDE SEQUENCE [LARGE SCALE GENOMIC DNA]</scope>
    <source>
        <strain evidence="4 5">NIPH 2036</strain>
    </source>
</reference>
<dbReference type="PROSITE" id="PS50977">
    <property type="entry name" value="HTH_TETR_2"/>
    <property type="match status" value="1"/>
</dbReference>
<feature type="DNA-binding region" description="H-T-H motif" evidence="2">
    <location>
        <begin position="30"/>
        <end position="49"/>
    </location>
</feature>
<sequence>MPPFALSNRTSRVLDTSRTLFSLDGFHHVGVDLIIEVSQVAKGTFYKYFDSKEQLIEMVLNAQRTALKKEVRSIIYVDKNLSEREKLTQIFCLHADLEGLYHLLFRAVFEIKTRYPKAYEMVVEYRNWLIREIYMLLVRVDINAAKADAQMFLFVVDGAMVQLLSGHKVDKGKLLEGWLVGVRSPII</sequence>
<dbReference type="SUPFAM" id="SSF46689">
    <property type="entry name" value="Homeodomain-like"/>
    <property type="match status" value="1"/>
</dbReference>
<feature type="domain" description="HTH tetR-type" evidence="3">
    <location>
        <begin position="7"/>
        <end position="67"/>
    </location>
</feature>
<dbReference type="Pfam" id="PF00440">
    <property type="entry name" value="TetR_N"/>
    <property type="match status" value="1"/>
</dbReference>
<evidence type="ECO:0000256" key="1">
    <source>
        <dbReference type="ARBA" id="ARBA00023125"/>
    </source>
</evidence>
<evidence type="ECO:0000256" key="2">
    <source>
        <dbReference type="PROSITE-ProRule" id="PRU00335"/>
    </source>
</evidence>
<dbReference type="GO" id="GO:0003677">
    <property type="term" value="F:DNA binding"/>
    <property type="evidence" value="ECO:0007669"/>
    <property type="project" value="UniProtKB-UniRule"/>
</dbReference>
<dbReference type="InterPro" id="IPR009057">
    <property type="entry name" value="Homeodomain-like_sf"/>
</dbReference>
<dbReference type="GeneID" id="45417248"/>
<dbReference type="Proteomes" id="UP000014559">
    <property type="component" value="Unassembled WGS sequence"/>
</dbReference>
<evidence type="ECO:0000313" key="5">
    <source>
        <dbReference type="Proteomes" id="UP000014559"/>
    </source>
</evidence>
<keyword evidence="1 2" id="KW-0238">DNA-binding</keyword>
<dbReference type="RefSeq" id="WP_016652967.1">
    <property type="nucleotide sequence ID" value="NZ_BHGD02000199.1"/>
</dbReference>
<dbReference type="PATRIC" id="fig|1217696.3.peg.2500"/>
<organism evidence="4 5">
    <name type="scientific">Acinetobacter colistiniresistens</name>
    <dbReference type="NCBI Taxonomy" id="280145"/>
    <lineage>
        <taxon>Bacteria</taxon>
        <taxon>Pseudomonadati</taxon>
        <taxon>Pseudomonadota</taxon>
        <taxon>Gammaproteobacteria</taxon>
        <taxon>Moraxellales</taxon>
        <taxon>Moraxellaceae</taxon>
        <taxon>Acinetobacter</taxon>
    </lineage>
</organism>
<dbReference type="PRINTS" id="PR00455">
    <property type="entry name" value="HTHTETR"/>
</dbReference>
<proteinExistence type="predicted"/>
<accession>S3TMF5</accession>
<protein>
    <recommendedName>
        <fullName evidence="3">HTH tetR-type domain-containing protein</fullName>
    </recommendedName>
</protein>
<dbReference type="InterPro" id="IPR001647">
    <property type="entry name" value="HTH_TetR"/>
</dbReference>
<dbReference type="HOGENOM" id="CLU_069356_23_3_6"/>
<gene>
    <name evidence="4" type="ORF">F907_02542</name>
</gene>
<evidence type="ECO:0000259" key="3">
    <source>
        <dbReference type="PROSITE" id="PS50977"/>
    </source>
</evidence>
<evidence type="ECO:0000313" key="4">
    <source>
        <dbReference type="EMBL" id="EPG36845.1"/>
    </source>
</evidence>
<dbReference type="AlphaFoldDB" id="S3TMF5"/>
<dbReference type="EMBL" id="ATGK01000013">
    <property type="protein sequence ID" value="EPG36845.1"/>
    <property type="molecule type" value="Genomic_DNA"/>
</dbReference>